<dbReference type="EMBL" id="JAAAJB010000001">
    <property type="protein sequence ID" value="KAG0270683.1"/>
    <property type="molecule type" value="Genomic_DNA"/>
</dbReference>
<proteinExistence type="inferred from homology"/>
<dbReference type="SUPFAM" id="SSF53474">
    <property type="entry name" value="alpha/beta-Hydrolases"/>
    <property type="match status" value="1"/>
</dbReference>
<dbReference type="Pfam" id="PF00135">
    <property type="entry name" value="COesterase"/>
    <property type="match status" value="1"/>
</dbReference>
<comment type="caution">
    <text evidence="4">The sequence shown here is derived from an EMBL/GenBank/DDBJ whole genome shotgun (WGS) entry which is preliminary data.</text>
</comment>
<dbReference type="AlphaFoldDB" id="A0A9P6UDJ2"/>
<evidence type="ECO:0000259" key="3">
    <source>
        <dbReference type="Pfam" id="PF00135"/>
    </source>
</evidence>
<keyword evidence="5" id="KW-1185">Reference proteome</keyword>
<gene>
    <name evidence="4" type="ORF">DFQ27_000033</name>
</gene>
<dbReference type="Proteomes" id="UP000807716">
    <property type="component" value="Unassembled WGS sequence"/>
</dbReference>
<dbReference type="Gene3D" id="3.40.50.1820">
    <property type="entry name" value="alpha/beta hydrolase"/>
    <property type="match status" value="1"/>
</dbReference>
<dbReference type="GO" id="GO:0016787">
    <property type="term" value="F:hydrolase activity"/>
    <property type="evidence" value="ECO:0007669"/>
    <property type="project" value="UniProtKB-KW"/>
</dbReference>
<feature type="domain" description="Carboxylesterase type B" evidence="3">
    <location>
        <begin position="4"/>
        <end position="521"/>
    </location>
</feature>
<comment type="similarity">
    <text evidence="1">Belongs to the type-B carboxylesterase/lipase family.</text>
</comment>
<keyword evidence="2" id="KW-0378">Hydrolase</keyword>
<evidence type="ECO:0000313" key="5">
    <source>
        <dbReference type="Proteomes" id="UP000807716"/>
    </source>
</evidence>
<evidence type="ECO:0000256" key="1">
    <source>
        <dbReference type="ARBA" id="ARBA00005964"/>
    </source>
</evidence>
<dbReference type="OrthoDB" id="408631at2759"/>
<dbReference type="InterPro" id="IPR002018">
    <property type="entry name" value="CarbesteraseB"/>
</dbReference>
<name>A0A9P6UDJ2_9FUNG</name>
<accession>A0A9P6UDJ2</accession>
<evidence type="ECO:0000256" key="2">
    <source>
        <dbReference type="ARBA" id="ARBA00022801"/>
    </source>
</evidence>
<dbReference type="InterPro" id="IPR029058">
    <property type="entry name" value="AB_hydrolase_fold"/>
</dbReference>
<organism evidence="4 5">
    <name type="scientific">Actinomortierella ambigua</name>
    <dbReference type="NCBI Taxonomy" id="1343610"/>
    <lineage>
        <taxon>Eukaryota</taxon>
        <taxon>Fungi</taxon>
        <taxon>Fungi incertae sedis</taxon>
        <taxon>Mucoromycota</taxon>
        <taxon>Mortierellomycotina</taxon>
        <taxon>Mortierellomycetes</taxon>
        <taxon>Mortierellales</taxon>
        <taxon>Mortierellaceae</taxon>
        <taxon>Actinomortierella</taxon>
    </lineage>
</organism>
<protein>
    <recommendedName>
        <fullName evidence="3">Carboxylesterase type B domain-containing protein</fullName>
    </recommendedName>
</protein>
<sequence length="587" mass="65728">MPNPLVSIPGLGKVKGVVVEEQPKVVKFLNVPYATVPERWRPSIRAQSWQGVRDCTQQGPMCHQPKSGNPLVSMAAGDDDDEGEGHIKNAKPPMFDEETCLNLNIFVPKDHLEHAQSLLPVMVWIHGGGFKDGGNGLSLYDASNLVARSIEVGRPVIVVTINYRLNFFGFLACKELIEDMQQDPRFKDATMYDKCVGNWGIKDQRLAFEWVRDHIVVFGGHPTNVTAFGESAGAVSIAYHMVIPQHHGLFQRAIMQSGAATTMGTGRAAVEGQRFFDLLCRQFKLTHLSGKEKLEVLRKMPAAQLASVGDNGKVGMFSPTVDPSELRSPLSSVPQDTSFLPVDIRQILHDPNAYDPNIEAVMLGDCRDEGIMFVPELGAASMKRWPKFVSRYCPPGQEPEFARLYGTPTKDAEALQISAQVLSDSIFLYPIYATSRALLKTNTEGPTAQRRHKPVEIRRFHFDRPLQIVEDMGMGMGAHHAVELPFVFGSSQFAQLMTDEERELSRRLQLIWISFAWNETQVPFLRSITNLLPADIGTATKEAIVFTEQCTVDQGLVERLSEAKLKFWETYERWILEKRQQPARARL</sequence>
<dbReference type="PANTHER" id="PTHR43142:SF1">
    <property type="entry name" value="CARBOXYLIC ESTER HYDROLASE"/>
    <property type="match status" value="1"/>
</dbReference>
<reference evidence="4" key="1">
    <citation type="journal article" date="2020" name="Fungal Divers.">
        <title>Resolving the Mortierellaceae phylogeny through synthesis of multi-gene phylogenetics and phylogenomics.</title>
        <authorList>
            <person name="Vandepol N."/>
            <person name="Liber J."/>
            <person name="Desiro A."/>
            <person name="Na H."/>
            <person name="Kennedy M."/>
            <person name="Barry K."/>
            <person name="Grigoriev I.V."/>
            <person name="Miller A.N."/>
            <person name="O'Donnell K."/>
            <person name="Stajich J.E."/>
            <person name="Bonito G."/>
        </authorList>
    </citation>
    <scope>NUCLEOTIDE SEQUENCE</scope>
    <source>
        <strain evidence="4">BC1065</strain>
    </source>
</reference>
<evidence type="ECO:0000313" key="4">
    <source>
        <dbReference type="EMBL" id="KAG0270683.1"/>
    </source>
</evidence>
<dbReference type="PANTHER" id="PTHR43142">
    <property type="entry name" value="CARBOXYLIC ESTER HYDROLASE"/>
    <property type="match status" value="1"/>
</dbReference>